<dbReference type="PRINTS" id="PR00944">
    <property type="entry name" value="CUEXPORT"/>
</dbReference>
<reference evidence="3 4" key="1">
    <citation type="submission" date="2017-04" db="EMBL/GenBank/DDBJ databases">
        <authorList>
            <person name="Afonso C.L."/>
            <person name="Miller P.J."/>
            <person name="Scott M.A."/>
            <person name="Spackman E."/>
            <person name="Goraichik I."/>
            <person name="Dimitrov K.M."/>
            <person name="Suarez D.L."/>
            <person name="Swayne D.E."/>
        </authorList>
    </citation>
    <scope>NUCLEOTIDE SEQUENCE [LARGE SCALE GENOMIC DNA]</scope>
    <source>
        <strain evidence="3 4">DSM 43828</strain>
    </source>
</reference>
<name>A0A1W2D5M5_KIBAR</name>
<dbReference type="InterPro" id="IPR017969">
    <property type="entry name" value="Heavy-metal-associated_CS"/>
</dbReference>
<keyword evidence="4" id="KW-1185">Reference proteome</keyword>
<dbReference type="GO" id="GO:0005507">
    <property type="term" value="F:copper ion binding"/>
    <property type="evidence" value="ECO:0007669"/>
    <property type="project" value="InterPro"/>
</dbReference>
<dbReference type="Proteomes" id="UP000192674">
    <property type="component" value="Unassembled WGS sequence"/>
</dbReference>
<sequence>MGKDMSRRDPELQTTYTVAGMTCQHCVASVTEELSEVDGVTDVTVDLATGAVTVTSSAQLDDVAIKAAVTEAGYELAS</sequence>
<dbReference type="GO" id="GO:0006825">
    <property type="term" value="P:copper ion transport"/>
    <property type="evidence" value="ECO:0007669"/>
    <property type="project" value="InterPro"/>
</dbReference>
<dbReference type="InterPro" id="IPR006121">
    <property type="entry name" value="HMA_dom"/>
</dbReference>
<evidence type="ECO:0000313" key="4">
    <source>
        <dbReference type="Proteomes" id="UP000192674"/>
    </source>
</evidence>
<gene>
    <name evidence="3" type="ORF">SAMN05661093_02873</name>
</gene>
<dbReference type="EMBL" id="FWXV01000002">
    <property type="protein sequence ID" value="SMC92711.1"/>
    <property type="molecule type" value="Genomic_DNA"/>
</dbReference>
<dbReference type="PROSITE" id="PS01047">
    <property type="entry name" value="HMA_1"/>
    <property type="match status" value="1"/>
</dbReference>
<evidence type="ECO:0000313" key="3">
    <source>
        <dbReference type="EMBL" id="SMC92711.1"/>
    </source>
</evidence>
<dbReference type="InterPro" id="IPR036163">
    <property type="entry name" value="HMA_dom_sf"/>
</dbReference>
<dbReference type="CDD" id="cd00371">
    <property type="entry name" value="HMA"/>
    <property type="match status" value="1"/>
</dbReference>
<keyword evidence="1" id="KW-0479">Metal-binding</keyword>
<dbReference type="Pfam" id="PF00403">
    <property type="entry name" value="HMA"/>
    <property type="match status" value="1"/>
</dbReference>
<evidence type="ECO:0000256" key="1">
    <source>
        <dbReference type="ARBA" id="ARBA00022723"/>
    </source>
</evidence>
<organism evidence="3 4">
    <name type="scientific">Kibdelosporangium aridum</name>
    <dbReference type="NCBI Taxonomy" id="2030"/>
    <lineage>
        <taxon>Bacteria</taxon>
        <taxon>Bacillati</taxon>
        <taxon>Actinomycetota</taxon>
        <taxon>Actinomycetes</taxon>
        <taxon>Pseudonocardiales</taxon>
        <taxon>Pseudonocardiaceae</taxon>
        <taxon>Kibdelosporangium</taxon>
    </lineage>
</organism>
<accession>A0A1W2D5M5</accession>
<dbReference type="AlphaFoldDB" id="A0A1W2D5M5"/>
<dbReference type="InterPro" id="IPR000428">
    <property type="entry name" value="Cu-bd"/>
</dbReference>
<dbReference type="SUPFAM" id="SSF55008">
    <property type="entry name" value="HMA, heavy metal-associated domain"/>
    <property type="match status" value="1"/>
</dbReference>
<dbReference type="FunFam" id="3.30.70.100:FF:000001">
    <property type="entry name" value="ATPase copper transporting beta"/>
    <property type="match status" value="1"/>
</dbReference>
<evidence type="ECO:0000259" key="2">
    <source>
        <dbReference type="PROSITE" id="PS50846"/>
    </source>
</evidence>
<protein>
    <submittedName>
        <fullName evidence="3">Copper ion binding protein</fullName>
    </submittedName>
</protein>
<feature type="domain" description="HMA" evidence="2">
    <location>
        <begin position="12"/>
        <end position="77"/>
    </location>
</feature>
<dbReference type="PROSITE" id="PS50846">
    <property type="entry name" value="HMA_2"/>
    <property type="match status" value="1"/>
</dbReference>
<proteinExistence type="predicted"/>
<dbReference type="Gene3D" id="3.30.70.100">
    <property type="match status" value="1"/>
</dbReference>